<dbReference type="EMBL" id="CP136925">
    <property type="protein sequence ID" value="WXA13338.1"/>
    <property type="molecule type" value="Genomic_DNA"/>
</dbReference>
<dbReference type="Proteomes" id="UP001368318">
    <property type="component" value="Chromosome"/>
</dbReference>
<protein>
    <submittedName>
        <fullName evidence="4">Choice-of-anchor B family protein</fullName>
    </submittedName>
</protein>
<evidence type="ECO:0000313" key="5">
    <source>
        <dbReference type="Proteomes" id="UP001368318"/>
    </source>
</evidence>
<dbReference type="KEGG" id="mcaa:R3L15_00340"/>
<dbReference type="InterPro" id="IPR027589">
    <property type="entry name" value="Choice_anch_B"/>
</dbReference>
<dbReference type="EMBL" id="CP136924">
    <property type="protein sequence ID" value="WXA01514.1"/>
    <property type="molecule type" value="Genomic_DNA"/>
</dbReference>
<evidence type="ECO:0000313" key="3">
    <source>
        <dbReference type="EMBL" id="WXA01514.1"/>
    </source>
</evidence>
<dbReference type="RefSeq" id="WP_338732536.1">
    <property type="nucleotide sequence ID" value="NZ_CP136924.1"/>
</dbReference>
<dbReference type="PANTHER" id="PTHR38787">
    <property type="entry name" value="REGULATORY P DOMAIN-CONTAINING PROTEIN"/>
    <property type="match status" value="1"/>
</dbReference>
<keyword evidence="1" id="KW-0732">Signal</keyword>
<feature type="domain" description="Secretion system C-terminal sorting" evidence="2">
    <location>
        <begin position="413"/>
        <end position="481"/>
    </location>
</feature>
<gene>
    <name evidence="4" type="ORF">R3L15_00340</name>
    <name evidence="3" type="ORF">R3L16_07055</name>
</gene>
<sequence>MKKTLPLIYTLFITTLLFSQTPCDNGFAGAYPCNDYDLLSNIPVSVLANTQGNPEGSDVWGWTDPTNGKEYAIIAMTNSTAFVDISNPINPTFLGRLDTAAGTSYWRDVKVYNNHAFIVADLVGNHGMQVFDLTRLRNVTSPPVTFTTDAHYTEFGSAHNIVINEDTGYAYIVGTSRSGPYAGGPAFIDISNPTNPTNAGGYANDGYSHDAQVVTYNGPDTEHVGKEIYIGSNESEVLILDVTDKNNVVKLAEITYSQTGYTHQGWFTDDQRYFILGDETDEQGYGFNTRTLVFDFNDLDNPTLSSTYYGSTPAIDHNGYVLGDKFFIANYRAGLRVLDITNIAATTDAMEEIGYFDTHPESNGTAFNGAWSVYPYFSSGNIIISDIERGLFVVRKSGTLNTNTFETKETFTLFPNPAINQTKISTKKGLIQSLEVYNTLGKVVFSSNNINLKSFVLPTKKFTTGLYLVKVNNTTIKKLIIK</sequence>
<dbReference type="GO" id="GO:0005576">
    <property type="term" value="C:extracellular region"/>
    <property type="evidence" value="ECO:0007669"/>
    <property type="project" value="TreeGrafter"/>
</dbReference>
<dbReference type="NCBIfam" id="TIGR04183">
    <property type="entry name" value="Por_Secre_tail"/>
    <property type="match status" value="1"/>
</dbReference>
<organism evidence="4">
    <name type="scientific">Mangrovimonas cancribranchiae</name>
    <dbReference type="NCBI Taxonomy" id="3080055"/>
    <lineage>
        <taxon>Bacteria</taxon>
        <taxon>Pseudomonadati</taxon>
        <taxon>Bacteroidota</taxon>
        <taxon>Flavobacteriia</taxon>
        <taxon>Flavobacteriales</taxon>
        <taxon>Flavobacteriaceae</taxon>
        <taxon>Mangrovimonas</taxon>
    </lineage>
</organism>
<proteinExistence type="predicted"/>
<keyword evidence="5" id="KW-1185">Reference proteome</keyword>
<accession>A0AAU6P882</accession>
<dbReference type="Pfam" id="PF18962">
    <property type="entry name" value="Por_Secre_tail"/>
    <property type="match status" value="1"/>
</dbReference>
<evidence type="ECO:0000313" key="4">
    <source>
        <dbReference type="EMBL" id="WXA13338.1"/>
    </source>
</evidence>
<dbReference type="NCBIfam" id="TIGR04312">
    <property type="entry name" value="choice_anch_B"/>
    <property type="match status" value="1"/>
</dbReference>
<reference evidence="4 5" key="1">
    <citation type="submission" date="2023-10" db="EMBL/GenBank/DDBJ databases">
        <title>Culture-based analysis of two novel bacteria associated with mangrove crab gills.</title>
        <authorList>
            <person name="Yang X."/>
            <person name="Garuglieri E."/>
            <person name="Van Goethem M.W."/>
            <person name="Fusi M."/>
            <person name="Marasco R."/>
            <person name="Daffonchio D.G."/>
        </authorList>
    </citation>
    <scope>NUCLEOTIDE SEQUENCE</scope>
    <source>
        <strain evidence="4">UG2-1</strain>
        <strain evidence="3">UG2-2</strain>
        <strain evidence="5">UG2_2</strain>
    </source>
</reference>
<dbReference type="AlphaFoldDB" id="A0AAU6P882"/>
<dbReference type="Pfam" id="PF08309">
    <property type="entry name" value="LVIVD"/>
    <property type="match status" value="2"/>
</dbReference>
<evidence type="ECO:0000256" key="1">
    <source>
        <dbReference type="ARBA" id="ARBA00022729"/>
    </source>
</evidence>
<dbReference type="SUPFAM" id="SSF75011">
    <property type="entry name" value="3-carboxy-cis,cis-mucoante lactonizing enzyme"/>
    <property type="match status" value="1"/>
</dbReference>
<dbReference type="InterPro" id="IPR013211">
    <property type="entry name" value="LVIVD"/>
</dbReference>
<dbReference type="InterPro" id="IPR026444">
    <property type="entry name" value="Secre_tail"/>
</dbReference>
<name>A0AAU6P882_9FLAO</name>
<evidence type="ECO:0000259" key="2">
    <source>
        <dbReference type="Pfam" id="PF18962"/>
    </source>
</evidence>
<dbReference type="PANTHER" id="PTHR38787:SF3">
    <property type="entry name" value="REGULATORY P DOMAIN-CONTAINING PROTEIN"/>
    <property type="match status" value="1"/>
</dbReference>